<reference evidence="2" key="1">
    <citation type="journal article" date="2007" name="Int. J. Syst. Evol. Microbiol.">
        <title>Luteimonas composti sp. nov., a moderately thermophilic bacterium isolated from food waste.</title>
        <authorList>
            <person name="Young C.C."/>
            <person name="Kampfer P."/>
            <person name="Chen W.M."/>
            <person name="Yen W.S."/>
            <person name="Arun A.B."/>
            <person name="Lai W.A."/>
            <person name="Shen F.T."/>
            <person name="Rekha P.D."/>
            <person name="Lin K.Y."/>
            <person name="Chou J.H."/>
        </authorList>
    </citation>
    <scope>NUCLEOTIDE SEQUENCE</scope>
    <source>
        <strain evidence="2">CC-YY355</strain>
    </source>
</reference>
<dbReference type="RefSeq" id="WP_280942319.1">
    <property type="nucleotide sequence ID" value="NZ_JARYGX010000018.1"/>
</dbReference>
<protein>
    <submittedName>
        <fullName evidence="2">Helix-turn-helix domain-containing protein</fullName>
    </submittedName>
</protein>
<proteinExistence type="predicted"/>
<dbReference type="Proteomes" id="UP001160550">
    <property type="component" value="Unassembled WGS sequence"/>
</dbReference>
<evidence type="ECO:0000313" key="3">
    <source>
        <dbReference type="Proteomes" id="UP001160550"/>
    </source>
</evidence>
<evidence type="ECO:0000313" key="2">
    <source>
        <dbReference type="EMBL" id="MDH7453104.1"/>
    </source>
</evidence>
<dbReference type="SMART" id="SM00530">
    <property type="entry name" value="HTH_XRE"/>
    <property type="match status" value="1"/>
</dbReference>
<dbReference type="SUPFAM" id="SSF47413">
    <property type="entry name" value="lambda repressor-like DNA-binding domains"/>
    <property type="match status" value="1"/>
</dbReference>
<reference evidence="2" key="2">
    <citation type="submission" date="2023-04" db="EMBL/GenBank/DDBJ databases">
        <authorList>
            <person name="Sun J.-Q."/>
        </authorList>
    </citation>
    <scope>NUCLEOTIDE SEQUENCE</scope>
    <source>
        <strain evidence="2">CC-YY355</strain>
    </source>
</reference>
<dbReference type="PROSITE" id="PS50943">
    <property type="entry name" value="HTH_CROC1"/>
    <property type="match status" value="1"/>
</dbReference>
<name>A0ABT6MR80_9GAMM</name>
<dbReference type="InterPro" id="IPR010982">
    <property type="entry name" value="Lambda_DNA-bd_dom_sf"/>
</dbReference>
<feature type="domain" description="HTH cro/C1-type" evidence="1">
    <location>
        <begin position="7"/>
        <end position="63"/>
    </location>
</feature>
<dbReference type="Gene3D" id="1.10.260.40">
    <property type="entry name" value="lambda repressor-like DNA-binding domains"/>
    <property type="match status" value="1"/>
</dbReference>
<dbReference type="CDD" id="cd00093">
    <property type="entry name" value="HTH_XRE"/>
    <property type="match status" value="1"/>
</dbReference>
<organism evidence="2 3">
    <name type="scientific">Luteimonas composti</name>
    <dbReference type="NCBI Taxonomy" id="398257"/>
    <lineage>
        <taxon>Bacteria</taxon>
        <taxon>Pseudomonadati</taxon>
        <taxon>Pseudomonadota</taxon>
        <taxon>Gammaproteobacteria</taxon>
        <taxon>Lysobacterales</taxon>
        <taxon>Lysobacteraceae</taxon>
        <taxon>Luteimonas</taxon>
    </lineage>
</organism>
<dbReference type="InterPro" id="IPR001387">
    <property type="entry name" value="Cro/C1-type_HTH"/>
</dbReference>
<evidence type="ECO:0000259" key="1">
    <source>
        <dbReference type="PROSITE" id="PS50943"/>
    </source>
</evidence>
<accession>A0ABT6MR80</accession>
<keyword evidence="3" id="KW-1185">Reference proteome</keyword>
<dbReference type="Pfam" id="PF01381">
    <property type="entry name" value="HTH_3"/>
    <property type="match status" value="1"/>
</dbReference>
<comment type="caution">
    <text evidence="2">The sequence shown here is derived from an EMBL/GenBank/DDBJ whole genome shotgun (WGS) entry which is preliminary data.</text>
</comment>
<gene>
    <name evidence="2" type="ORF">QF205_08475</name>
</gene>
<dbReference type="EMBL" id="JARYGX010000018">
    <property type="protein sequence ID" value="MDH7453104.1"/>
    <property type="molecule type" value="Genomic_DNA"/>
</dbReference>
<sequence>MKLSTRIRTSRVRAGLSQAGLAETLGVSRSAVGNWESARGGVHPSSERLAELALATGVSYEWLATGRGTPMTPSDGIPAADAEFVDDLVERRLLQGFRACPESLKQAILVLVEAQLPAQRARRPRGGG</sequence>